<name>A0ABS8PEL4_9PSEU</name>
<feature type="domain" description="BioF2-like acetyltransferase" evidence="1">
    <location>
        <begin position="159"/>
        <end position="306"/>
    </location>
</feature>
<dbReference type="GO" id="GO:0016746">
    <property type="term" value="F:acyltransferase activity"/>
    <property type="evidence" value="ECO:0007669"/>
    <property type="project" value="UniProtKB-KW"/>
</dbReference>
<dbReference type="Pfam" id="PF13480">
    <property type="entry name" value="Acetyltransf_6"/>
    <property type="match status" value="1"/>
</dbReference>
<dbReference type="EC" id="2.3.1.-" evidence="2"/>
<keyword evidence="2" id="KW-0808">Transferase</keyword>
<dbReference type="InterPro" id="IPR016181">
    <property type="entry name" value="Acyl_CoA_acyltransferase"/>
</dbReference>
<protein>
    <submittedName>
        <fullName evidence="2">GNAT family N-acetyltransferase</fullName>
        <ecNumber evidence="2">2.3.1.-</ecNumber>
    </submittedName>
</protein>
<comment type="caution">
    <text evidence="2">The sequence shown here is derived from an EMBL/GenBank/DDBJ whole genome shotgun (WGS) entry which is preliminary data.</text>
</comment>
<gene>
    <name evidence="2" type="ORF">LQ327_25420</name>
</gene>
<dbReference type="RefSeq" id="WP_230738594.1">
    <property type="nucleotide sequence ID" value="NZ_JAJNDB010000006.1"/>
</dbReference>
<evidence type="ECO:0000313" key="2">
    <source>
        <dbReference type="EMBL" id="MCD2196716.1"/>
    </source>
</evidence>
<organism evidence="2 3">
    <name type="scientific">Actinomycetospora endophytica</name>
    <dbReference type="NCBI Taxonomy" id="2291215"/>
    <lineage>
        <taxon>Bacteria</taxon>
        <taxon>Bacillati</taxon>
        <taxon>Actinomycetota</taxon>
        <taxon>Actinomycetes</taxon>
        <taxon>Pseudonocardiales</taxon>
        <taxon>Pseudonocardiaceae</taxon>
        <taxon>Actinomycetospora</taxon>
    </lineage>
</organism>
<dbReference type="EMBL" id="JAJNDB010000006">
    <property type="protein sequence ID" value="MCD2196716.1"/>
    <property type="molecule type" value="Genomic_DNA"/>
</dbReference>
<sequence length="381" mass="41001">MRPRDLRAPDPDLRARWDALALASGAAPFMRPGWLGAWADAFGRADDLRVLTVERRGELVGVLPLLPGPLGLRAPTNHETARFAPVLADDEAATELADRLLAAGTTVDLGALAVESPATPALRAAAGRAGAPSLERPVCVSPWIDTTGDPASFLARLSKNRRHGLRRLRHRMADVGEVVLDVRDGTEHLDALLDEGFGLEARPWKLAAGSAIRSSPASVRFYTEAARWAAAEGILRLVHLRIDGRGVAFGYCLRQGGTLSFLKLGMDDELAKLGPGVVLTHHLVDHCCSDPELVELDLLGDSESYKADLASGTREQVRLQVFGHRLTGSAHRAALASAARLRAEAVSRMSDDTRARLSAWRNRWRPGGARVSASRSLTSAE</sequence>
<dbReference type="Proteomes" id="UP001199469">
    <property type="component" value="Unassembled WGS sequence"/>
</dbReference>
<evidence type="ECO:0000313" key="3">
    <source>
        <dbReference type="Proteomes" id="UP001199469"/>
    </source>
</evidence>
<dbReference type="SUPFAM" id="SSF55729">
    <property type="entry name" value="Acyl-CoA N-acyltransferases (Nat)"/>
    <property type="match status" value="1"/>
</dbReference>
<keyword evidence="3" id="KW-1185">Reference proteome</keyword>
<evidence type="ECO:0000259" key="1">
    <source>
        <dbReference type="Pfam" id="PF13480"/>
    </source>
</evidence>
<accession>A0ABS8PEL4</accession>
<proteinExistence type="predicted"/>
<reference evidence="2 3" key="1">
    <citation type="submission" date="2021-11" db="EMBL/GenBank/DDBJ databases">
        <title>Draft genome sequence of Actinomycetospora sp. SF1 isolated from the rhizosphere soil.</title>
        <authorList>
            <person name="Duangmal K."/>
            <person name="Chantavorakit T."/>
        </authorList>
    </citation>
    <scope>NUCLEOTIDE SEQUENCE [LARGE SCALE GENOMIC DNA]</scope>
    <source>
        <strain evidence="2 3">TBRC 5722</strain>
    </source>
</reference>
<dbReference type="InterPro" id="IPR038740">
    <property type="entry name" value="BioF2-like_GNAT_dom"/>
</dbReference>
<keyword evidence="2" id="KW-0012">Acyltransferase</keyword>